<comment type="caution">
    <text evidence="1">The sequence shown here is derived from an EMBL/GenBank/DDBJ whole genome shotgun (WGS) entry which is preliminary data.</text>
</comment>
<feature type="non-terminal residue" evidence="1">
    <location>
        <position position="1"/>
    </location>
</feature>
<sequence length="122" mass="13781">MGEIRARAEKHIEAKEDLANRLQAEQEIPTTMKKREITSTTTSQLLTRSGGHALHSLEVDQVLNPKVSLSHVPMDVPLPTEQQLGPSHDEWCKFHHALGHTIENCWVLKNQIEKLIQDGYLG</sequence>
<reference evidence="1" key="1">
    <citation type="submission" date="2018-05" db="EMBL/GenBank/DDBJ databases">
        <title>Draft genome of Mucuna pruriens seed.</title>
        <authorList>
            <person name="Nnadi N.E."/>
            <person name="Vos R."/>
            <person name="Hasami M.H."/>
            <person name="Devisetty U.K."/>
            <person name="Aguiy J.C."/>
        </authorList>
    </citation>
    <scope>NUCLEOTIDE SEQUENCE [LARGE SCALE GENOMIC DNA]</scope>
    <source>
        <strain evidence="1">JCA_2017</strain>
    </source>
</reference>
<accession>A0A371HKS9</accession>
<dbReference type="AlphaFoldDB" id="A0A371HKS9"/>
<dbReference type="Proteomes" id="UP000257109">
    <property type="component" value="Unassembled WGS sequence"/>
</dbReference>
<organism evidence="1 2">
    <name type="scientific">Mucuna pruriens</name>
    <name type="common">Velvet bean</name>
    <name type="synonym">Dolichos pruriens</name>
    <dbReference type="NCBI Taxonomy" id="157652"/>
    <lineage>
        <taxon>Eukaryota</taxon>
        <taxon>Viridiplantae</taxon>
        <taxon>Streptophyta</taxon>
        <taxon>Embryophyta</taxon>
        <taxon>Tracheophyta</taxon>
        <taxon>Spermatophyta</taxon>
        <taxon>Magnoliopsida</taxon>
        <taxon>eudicotyledons</taxon>
        <taxon>Gunneridae</taxon>
        <taxon>Pentapetalae</taxon>
        <taxon>rosids</taxon>
        <taxon>fabids</taxon>
        <taxon>Fabales</taxon>
        <taxon>Fabaceae</taxon>
        <taxon>Papilionoideae</taxon>
        <taxon>50 kb inversion clade</taxon>
        <taxon>NPAAA clade</taxon>
        <taxon>indigoferoid/millettioid clade</taxon>
        <taxon>Phaseoleae</taxon>
        <taxon>Mucuna</taxon>
    </lineage>
</organism>
<dbReference type="OrthoDB" id="1668346at2759"/>
<proteinExistence type="predicted"/>
<evidence type="ECO:0008006" key="3">
    <source>
        <dbReference type="Google" id="ProtNLM"/>
    </source>
</evidence>
<gene>
    <name evidence="1" type="ORF">CR513_13117</name>
</gene>
<keyword evidence="2" id="KW-1185">Reference proteome</keyword>
<name>A0A371HKS9_MUCPR</name>
<evidence type="ECO:0000313" key="2">
    <source>
        <dbReference type="Proteomes" id="UP000257109"/>
    </source>
</evidence>
<protein>
    <recommendedName>
        <fullName evidence="3">Retrotransposon gag domain-containing protein</fullName>
    </recommendedName>
</protein>
<evidence type="ECO:0000313" key="1">
    <source>
        <dbReference type="EMBL" id="RDY03312.1"/>
    </source>
</evidence>
<dbReference type="EMBL" id="QJKJ01002332">
    <property type="protein sequence ID" value="RDY03312.1"/>
    <property type="molecule type" value="Genomic_DNA"/>
</dbReference>